<keyword evidence="1" id="KW-0175">Coiled coil</keyword>
<gene>
    <name evidence="3" type="ORF">JOF36_007398</name>
</gene>
<evidence type="ECO:0000313" key="4">
    <source>
        <dbReference type="Proteomes" id="UP001519295"/>
    </source>
</evidence>
<dbReference type="Gene3D" id="3.30.450.40">
    <property type="match status" value="1"/>
</dbReference>
<reference evidence="3 4" key="1">
    <citation type="submission" date="2021-03" db="EMBL/GenBank/DDBJ databases">
        <title>Sequencing the genomes of 1000 actinobacteria strains.</title>
        <authorList>
            <person name="Klenk H.-P."/>
        </authorList>
    </citation>
    <scope>NUCLEOTIDE SEQUENCE [LARGE SCALE GENOMIC DNA]</scope>
    <source>
        <strain evidence="3 4">DSM 45256</strain>
    </source>
</reference>
<sequence length="617" mass="65776">MTWLRLLADDRDATELEALRAERLAAGADPELTDAEASSALRIHARLRERRRHAIELAALNELARRLATLHDPQAVLGEVAAQARRLLGVDVAYLMLARSDAVLRMAVVDGSIGAALRGIELPPGQGLAGTVMRTGRPIGTENFSIDHRFPHVPNVDAAVSSEHLGGIIGVPLSTSVGTIGVLGAADRRPREFTAQEIELLAALGSHAAVAIGNARLFEENRQALADLERANAALRRSEEARREIDALRDRLTATVLRRGSASAIADEMERALGAVVSVFDADGTRLTGRGLRLDELLDNLSLGSVTGRVRGPAGPAIVAPVGLPTGWAGCLVAHHPTPGEFGEDAERVLALGATTMALVMASEQTAAEAELRTRGEVLAALLSPEADEAAVRRRARAAHVDVTRVSAVAVLLPSSVEDGDDPRGAAGHGARTATELRGWSAEHAGVVVVLVPDTVPEQLRDRLANGLPTGIAVGVAECSGGVTGVRDAHEAARHTAAVLHALERTERPALSNELGIYRILLSHSGRGEGGAFVQATIGPLLTHDRHRGRELVATLKTYLDHSEHHTRTCEALHVHANTLYRRLDRISELLGPRWRAPDRLLEIRLALHLHSLLARL</sequence>
<feature type="domain" description="GAF" evidence="2">
    <location>
        <begin position="72"/>
        <end position="222"/>
    </location>
</feature>
<keyword evidence="4" id="KW-1185">Reference proteome</keyword>
<dbReference type="InterPro" id="IPR042070">
    <property type="entry name" value="PucR_C-HTH_sf"/>
</dbReference>
<organism evidence="3 4">
    <name type="scientific">Pseudonocardia parietis</name>
    <dbReference type="NCBI Taxonomy" id="570936"/>
    <lineage>
        <taxon>Bacteria</taxon>
        <taxon>Bacillati</taxon>
        <taxon>Actinomycetota</taxon>
        <taxon>Actinomycetes</taxon>
        <taxon>Pseudonocardiales</taxon>
        <taxon>Pseudonocardiaceae</taxon>
        <taxon>Pseudonocardia</taxon>
    </lineage>
</organism>
<dbReference type="PANTHER" id="PTHR33744">
    <property type="entry name" value="CARBOHYDRATE DIACID REGULATOR"/>
    <property type="match status" value="1"/>
</dbReference>
<name>A0ABS4W5Z1_9PSEU</name>
<protein>
    <submittedName>
        <fullName evidence="3">GAF domain-containing protein</fullName>
    </submittedName>
</protein>
<dbReference type="InterPro" id="IPR025736">
    <property type="entry name" value="PucR_C-HTH_dom"/>
</dbReference>
<dbReference type="InterPro" id="IPR051448">
    <property type="entry name" value="CdaR-like_regulators"/>
</dbReference>
<evidence type="ECO:0000256" key="1">
    <source>
        <dbReference type="SAM" id="Coils"/>
    </source>
</evidence>
<dbReference type="EMBL" id="JAGINU010000004">
    <property type="protein sequence ID" value="MBP2371625.1"/>
    <property type="molecule type" value="Genomic_DNA"/>
</dbReference>
<dbReference type="InterPro" id="IPR003018">
    <property type="entry name" value="GAF"/>
</dbReference>
<comment type="caution">
    <text evidence="3">The sequence shown here is derived from an EMBL/GenBank/DDBJ whole genome shotgun (WGS) entry which is preliminary data.</text>
</comment>
<accession>A0ABS4W5Z1</accession>
<evidence type="ECO:0000259" key="2">
    <source>
        <dbReference type="SMART" id="SM00065"/>
    </source>
</evidence>
<dbReference type="SMART" id="SM00065">
    <property type="entry name" value="GAF"/>
    <property type="match status" value="1"/>
</dbReference>
<dbReference type="Proteomes" id="UP001519295">
    <property type="component" value="Unassembled WGS sequence"/>
</dbReference>
<dbReference type="SUPFAM" id="SSF55781">
    <property type="entry name" value="GAF domain-like"/>
    <property type="match status" value="1"/>
</dbReference>
<dbReference type="InterPro" id="IPR029016">
    <property type="entry name" value="GAF-like_dom_sf"/>
</dbReference>
<dbReference type="RefSeq" id="WP_210036766.1">
    <property type="nucleotide sequence ID" value="NZ_JAGINU010000004.1"/>
</dbReference>
<dbReference type="Gene3D" id="1.10.10.2840">
    <property type="entry name" value="PucR C-terminal helix-turn-helix domain"/>
    <property type="match status" value="1"/>
</dbReference>
<feature type="coiled-coil region" evidence="1">
    <location>
        <begin position="214"/>
        <end position="258"/>
    </location>
</feature>
<dbReference type="Pfam" id="PF13556">
    <property type="entry name" value="HTH_30"/>
    <property type="match status" value="1"/>
</dbReference>
<dbReference type="Pfam" id="PF13185">
    <property type="entry name" value="GAF_2"/>
    <property type="match status" value="1"/>
</dbReference>
<evidence type="ECO:0000313" key="3">
    <source>
        <dbReference type="EMBL" id="MBP2371625.1"/>
    </source>
</evidence>
<dbReference type="PANTHER" id="PTHR33744:SF1">
    <property type="entry name" value="DNA-BINDING TRANSCRIPTIONAL ACTIVATOR ADER"/>
    <property type="match status" value="1"/>
</dbReference>
<proteinExistence type="predicted"/>